<evidence type="ECO:0000256" key="2">
    <source>
        <dbReference type="ARBA" id="ARBA00022670"/>
    </source>
</evidence>
<feature type="region of interest" description="Disordered" evidence="6">
    <location>
        <begin position="516"/>
        <end position="579"/>
    </location>
</feature>
<dbReference type="AlphaFoldDB" id="A0A9W6BC88"/>
<feature type="active site" description="Charge relay system" evidence="5">
    <location>
        <position position="647"/>
    </location>
</feature>
<dbReference type="InterPro" id="IPR034193">
    <property type="entry name" value="PCSK9_ProteinaseK-like"/>
</dbReference>
<dbReference type="CDD" id="cd04077">
    <property type="entry name" value="Peptidases_S8_PCSK9_ProteinaseK_like"/>
    <property type="match status" value="1"/>
</dbReference>
<feature type="compositionally biased region" description="Basic and acidic residues" evidence="6">
    <location>
        <begin position="1018"/>
        <end position="1034"/>
    </location>
</feature>
<dbReference type="SUPFAM" id="SSF52743">
    <property type="entry name" value="Subtilisin-like"/>
    <property type="match status" value="1"/>
</dbReference>
<feature type="compositionally biased region" description="Low complexity" evidence="6">
    <location>
        <begin position="980"/>
        <end position="1000"/>
    </location>
</feature>
<dbReference type="InterPro" id="IPR022398">
    <property type="entry name" value="Peptidase_S8_His-AS"/>
</dbReference>
<dbReference type="InterPro" id="IPR015500">
    <property type="entry name" value="Peptidase_S8_subtilisin-rel"/>
</dbReference>
<keyword evidence="4 5" id="KW-0720">Serine protease</keyword>
<organism evidence="8 9">
    <name type="scientific">Pleodorina starrii</name>
    <dbReference type="NCBI Taxonomy" id="330485"/>
    <lineage>
        <taxon>Eukaryota</taxon>
        <taxon>Viridiplantae</taxon>
        <taxon>Chlorophyta</taxon>
        <taxon>core chlorophytes</taxon>
        <taxon>Chlorophyceae</taxon>
        <taxon>CS clade</taxon>
        <taxon>Chlamydomonadales</taxon>
        <taxon>Volvocaceae</taxon>
        <taxon>Pleodorina</taxon>
    </lineage>
</organism>
<comment type="caution">
    <text evidence="8">The sequence shown here is derived from an EMBL/GenBank/DDBJ whole genome shotgun (WGS) entry which is preliminary data.</text>
</comment>
<proteinExistence type="inferred from homology"/>
<feature type="region of interest" description="Disordered" evidence="6">
    <location>
        <begin position="1"/>
        <end position="34"/>
    </location>
</feature>
<feature type="compositionally biased region" description="Low complexity" evidence="6">
    <location>
        <begin position="537"/>
        <end position="548"/>
    </location>
</feature>
<name>A0A9W6BC88_9CHLO</name>
<feature type="domain" description="Peptidase S8/S53" evidence="7">
    <location>
        <begin position="638"/>
        <end position="912"/>
    </location>
</feature>
<comment type="similarity">
    <text evidence="1 5">Belongs to the peptidase S8 family.</text>
</comment>
<protein>
    <recommendedName>
        <fullName evidence="7">Peptidase S8/S53 domain-containing protein</fullName>
    </recommendedName>
</protein>
<feature type="active site" description="Charge relay system" evidence="5">
    <location>
        <position position="705"/>
    </location>
</feature>
<dbReference type="PANTHER" id="PTHR43806">
    <property type="entry name" value="PEPTIDASE S8"/>
    <property type="match status" value="1"/>
</dbReference>
<dbReference type="Gene3D" id="3.40.50.200">
    <property type="entry name" value="Peptidase S8/S53 domain"/>
    <property type="match status" value="1"/>
</dbReference>
<dbReference type="GO" id="GO:0008240">
    <property type="term" value="F:tripeptidyl-peptidase activity"/>
    <property type="evidence" value="ECO:0007669"/>
    <property type="project" value="TreeGrafter"/>
</dbReference>
<dbReference type="InterPro" id="IPR036852">
    <property type="entry name" value="Peptidase_S8/S53_dom_sf"/>
</dbReference>
<dbReference type="PROSITE" id="PS51892">
    <property type="entry name" value="SUBTILASE"/>
    <property type="match status" value="1"/>
</dbReference>
<feature type="compositionally biased region" description="Polar residues" evidence="6">
    <location>
        <begin position="349"/>
        <end position="360"/>
    </location>
</feature>
<dbReference type="GO" id="GO:0006508">
    <property type="term" value="P:proteolysis"/>
    <property type="evidence" value="ECO:0007669"/>
    <property type="project" value="UniProtKB-KW"/>
</dbReference>
<dbReference type="PROSITE" id="PS00138">
    <property type="entry name" value="SUBTILASE_SER"/>
    <property type="match status" value="1"/>
</dbReference>
<dbReference type="InterPro" id="IPR050131">
    <property type="entry name" value="Peptidase_S8_subtilisin-like"/>
</dbReference>
<evidence type="ECO:0000259" key="7">
    <source>
        <dbReference type="Pfam" id="PF00082"/>
    </source>
</evidence>
<feature type="compositionally biased region" description="Gly residues" evidence="6">
    <location>
        <begin position="549"/>
        <end position="568"/>
    </location>
</feature>
<dbReference type="PANTHER" id="PTHR43806:SF14">
    <property type="entry name" value="TRIPEPTIDYL-PEPTIDASE 2"/>
    <property type="match status" value="1"/>
</dbReference>
<gene>
    <name evidence="8" type="primary">PLEST005906</name>
    <name evidence="8" type="ORF">PLESTB_000159800</name>
</gene>
<sequence>MRAHADSSARVSVANRQTEDRRDGRTASPGRVSRSAHRIITLRGSAEVDLIRRLCEGQYDSCVAGLAGDGHAPCPIAAIRPEPHAPHQRHAPAPRSNRSGADASSPVASIDVSASSGRSLDDDAPDEQAVSQLPAQRRRLALALPAMQQELPLQRQQQYSRGFAPARAGSPQLSYPVPMPMLASGFLWEAATRGGTAPQVSGAAPAATWGAASEEGAAGPGGSEAAAGGATVTGAATQAQDPPQSPRFQAAPAPPRAGCEDGRGGASRGSGSSCLCELRGKCRHFYEALLYGVSGAFSTADVDCMRRCLGPGGVVRVERDGTVVKAEGASPEALRWLMAQKPPPPPPGQSRTSQPAASNGSGSGTEHRGPASRPSGPPPAAAAAAAAVPSPNRSSDGGGTGASGMAGSSGSGGGGGGGEERRYSVDGSPRSVPLDRLAWLQFSVGRAAEERLAAAAAVMDAAAAAAVGAVDAAVEMAEAAHAVLAGATATATAAAAAAAGGVGGAVSSQQMAQSAPADAGVSGSKLESGSGSGAGSGSVSPESSNSGSSGSGTGSSGSGSSGSFGDGRPGVFRKLGRPDVSSVDVREHANASGPLLLEPGIKLDPVDRALWNLDRIDQRALPLDGVYRFGSAALRGTGQGVTIYSVDSGIYADHNEFRPWPDTAAAAAAAEEEEDGEVKRRRGSRAAYGYDFVEGDDVAADCDGHGTHVASSAVGRSVGVARGSRIVAVRVLDCSGSGTIADTVAGLDWVARNAQLPAVAMMSLGVPAGSWSTVLSDSVQSLVRKHGIVVVVASGNSAVDSCTVVPANVPEALTVAASNLENKFGPGSRGGREAMYQWANTGACVDLFAPGVEIFGACGGGDRCSAVTPKSYTWASGTSMAAPLVAGVAALYLEAHPQARPEEVVAALLVGASENVVRDERMLPGTPNRLLFSRLDALTTAPPVAAAAEGPQEEAPPAPPSDQRPSTPARRPLPPPPPRLGATPPSAPQNQSSQAQQQKQQAERQQEEEGQQQQQRPRKLERQQPRKRDRSPRP</sequence>
<evidence type="ECO:0000256" key="1">
    <source>
        <dbReference type="ARBA" id="ARBA00011073"/>
    </source>
</evidence>
<feature type="region of interest" description="Disordered" evidence="6">
    <location>
        <begin position="945"/>
        <end position="1034"/>
    </location>
</feature>
<keyword evidence="9" id="KW-1185">Reference proteome</keyword>
<evidence type="ECO:0000256" key="3">
    <source>
        <dbReference type="ARBA" id="ARBA00022801"/>
    </source>
</evidence>
<dbReference type="InterPro" id="IPR000209">
    <property type="entry name" value="Peptidase_S8/S53_dom"/>
</dbReference>
<evidence type="ECO:0000256" key="4">
    <source>
        <dbReference type="ARBA" id="ARBA00022825"/>
    </source>
</evidence>
<feature type="compositionally biased region" description="Low complexity" evidence="6">
    <location>
        <begin position="203"/>
        <end position="239"/>
    </location>
</feature>
<dbReference type="FunFam" id="3.40.50.200:FF:000016">
    <property type="entry name" value="Proprotein convertase subtilisin/kexin type 9"/>
    <property type="match status" value="1"/>
</dbReference>
<feature type="active site" description="Charge relay system" evidence="5">
    <location>
        <position position="879"/>
    </location>
</feature>
<evidence type="ECO:0000256" key="6">
    <source>
        <dbReference type="SAM" id="MobiDB-lite"/>
    </source>
</evidence>
<feature type="region of interest" description="Disordered" evidence="6">
    <location>
        <begin position="337"/>
        <end position="430"/>
    </location>
</feature>
<feature type="compositionally biased region" description="Low complexity" evidence="6">
    <location>
        <begin position="520"/>
        <end position="529"/>
    </location>
</feature>
<evidence type="ECO:0000313" key="8">
    <source>
        <dbReference type="EMBL" id="GLC48891.1"/>
    </source>
</evidence>
<dbReference type="Proteomes" id="UP001165080">
    <property type="component" value="Unassembled WGS sequence"/>
</dbReference>
<evidence type="ECO:0000256" key="5">
    <source>
        <dbReference type="PROSITE-ProRule" id="PRU01240"/>
    </source>
</evidence>
<dbReference type="Pfam" id="PF00082">
    <property type="entry name" value="Peptidase_S8"/>
    <property type="match status" value="1"/>
</dbReference>
<evidence type="ECO:0000313" key="9">
    <source>
        <dbReference type="Proteomes" id="UP001165080"/>
    </source>
</evidence>
<keyword evidence="2 5" id="KW-0645">Protease</keyword>
<feature type="region of interest" description="Disordered" evidence="6">
    <location>
        <begin position="77"/>
        <end position="131"/>
    </location>
</feature>
<reference evidence="8 9" key="1">
    <citation type="journal article" date="2023" name="Commun. Biol.">
        <title>Reorganization of the ancestral sex-determining regions during the evolution of trioecy in Pleodorina starrii.</title>
        <authorList>
            <person name="Takahashi K."/>
            <person name="Suzuki S."/>
            <person name="Kawai-Toyooka H."/>
            <person name="Yamamoto K."/>
            <person name="Hamaji T."/>
            <person name="Ootsuki R."/>
            <person name="Yamaguchi H."/>
            <person name="Kawachi M."/>
            <person name="Higashiyama T."/>
            <person name="Nozaki H."/>
        </authorList>
    </citation>
    <scope>NUCLEOTIDE SEQUENCE [LARGE SCALE GENOMIC DNA]</scope>
    <source>
        <strain evidence="8 9">NIES-4479</strain>
    </source>
</reference>
<dbReference type="EMBL" id="BRXU01000002">
    <property type="protein sequence ID" value="GLC48891.1"/>
    <property type="molecule type" value="Genomic_DNA"/>
</dbReference>
<keyword evidence="3 5" id="KW-0378">Hydrolase</keyword>
<dbReference type="PRINTS" id="PR00723">
    <property type="entry name" value="SUBTILISIN"/>
</dbReference>
<accession>A0A9W6BC88</accession>
<feature type="compositionally biased region" description="Gly residues" evidence="6">
    <location>
        <begin position="396"/>
        <end position="417"/>
    </location>
</feature>
<dbReference type="GO" id="GO:0005829">
    <property type="term" value="C:cytosol"/>
    <property type="evidence" value="ECO:0007669"/>
    <property type="project" value="TreeGrafter"/>
</dbReference>
<dbReference type="PROSITE" id="PS00137">
    <property type="entry name" value="SUBTILASE_HIS"/>
    <property type="match status" value="1"/>
</dbReference>
<feature type="region of interest" description="Disordered" evidence="6">
    <location>
        <begin position="196"/>
        <end position="271"/>
    </location>
</feature>
<dbReference type="GO" id="GO:0004252">
    <property type="term" value="F:serine-type endopeptidase activity"/>
    <property type="evidence" value="ECO:0007669"/>
    <property type="project" value="UniProtKB-UniRule"/>
</dbReference>
<dbReference type="InterPro" id="IPR023828">
    <property type="entry name" value="Peptidase_S8_Ser-AS"/>
</dbReference>
<feature type="compositionally biased region" description="Low complexity" evidence="6">
    <location>
        <begin position="381"/>
        <end position="395"/>
    </location>
</feature>